<evidence type="ECO:0000313" key="1">
    <source>
        <dbReference type="EMBL" id="BAZ02524.1"/>
    </source>
</evidence>
<dbReference type="Gene3D" id="3.40.50.1000">
    <property type="entry name" value="HAD superfamily/HAD-like"/>
    <property type="match status" value="1"/>
</dbReference>
<sequence>MVKLVMFDIDGTLTESNHLDDESYLQALSEVFAVSEVSRDWTSYTHVTDACILKEVCQSKLARIPTSREVEVFQQRFLELLVDGAQANGGVNAIPGAFDMLQRLLASDDYQVAFAGGGWTASAIFKLKSAHLPIDNIPYAFSDDDDSREGIMAIAHSRSEIYYNQSFSDVVYIGDGVWDIRSARKLGYAFIGIASDNAAQVLFNEGATDIFPNYNDYESFLLALNKSKGITKGETVS</sequence>
<dbReference type="InterPro" id="IPR051806">
    <property type="entry name" value="HAD-like_SPP"/>
</dbReference>
<dbReference type="Pfam" id="PF00702">
    <property type="entry name" value="Hydrolase"/>
    <property type="match status" value="1"/>
</dbReference>
<name>A0A1Z4N9X5_9CYAN</name>
<dbReference type="EMBL" id="AP018248">
    <property type="protein sequence ID" value="BAZ02524.1"/>
    <property type="molecule type" value="Genomic_DNA"/>
</dbReference>
<organism evidence="1 2">
    <name type="scientific">Tolypothrix tenuis PCC 7101</name>
    <dbReference type="NCBI Taxonomy" id="231146"/>
    <lineage>
        <taxon>Bacteria</taxon>
        <taxon>Bacillati</taxon>
        <taxon>Cyanobacteriota</taxon>
        <taxon>Cyanophyceae</taxon>
        <taxon>Nostocales</taxon>
        <taxon>Tolypothrichaceae</taxon>
        <taxon>Tolypothrix</taxon>
    </lineage>
</organism>
<dbReference type="GO" id="GO:0050308">
    <property type="term" value="F:sugar-phosphatase activity"/>
    <property type="evidence" value="ECO:0007669"/>
    <property type="project" value="TreeGrafter"/>
</dbReference>
<dbReference type="InterPro" id="IPR036412">
    <property type="entry name" value="HAD-like_sf"/>
</dbReference>
<proteinExistence type="predicted"/>
<keyword evidence="2" id="KW-1185">Reference proteome</keyword>
<dbReference type="SUPFAM" id="SSF56784">
    <property type="entry name" value="HAD-like"/>
    <property type="match status" value="1"/>
</dbReference>
<gene>
    <name evidence="1" type="ORF">NIES37_65370</name>
</gene>
<dbReference type="PANTHER" id="PTHR43481:SF4">
    <property type="entry name" value="GLYCEROL-1-PHOSPHATE PHOSPHOHYDROLASE 1-RELATED"/>
    <property type="match status" value="1"/>
</dbReference>
<dbReference type="Gene3D" id="1.10.150.240">
    <property type="entry name" value="Putative phosphatase, domain 2"/>
    <property type="match status" value="1"/>
</dbReference>
<protein>
    <recommendedName>
        <fullName evidence="3">Haloacid dehalogenase-like hydrolase</fullName>
    </recommendedName>
</protein>
<dbReference type="InterPro" id="IPR023214">
    <property type="entry name" value="HAD_sf"/>
</dbReference>
<accession>A0A1Z4N9X5</accession>
<dbReference type="PANTHER" id="PTHR43481">
    <property type="entry name" value="FRUCTOSE-1-PHOSPHATE PHOSPHATASE"/>
    <property type="match status" value="1"/>
</dbReference>
<dbReference type="Proteomes" id="UP000218785">
    <property type="component" value="Chromosome"/>
</dbReference>
<dbReference type="AlphaFoldDB" id="A0A1Z4N9X5"/>
<dbReference type="SFLD" id="SFLDG01129">
    <property type="entry name" value="C1.5:_HAD__Beta-PGM__Phosphata"/>
    <property type="match status" value="1"/>
</dbReference>
<dbReference type="KEGG" id="ttq:NIES37_65370"/>
<dbReference type="SFLD" id="SFLDS00003">
    <property type="entry name" value="Haloacid_Dehalogenase"/>
    <property type="match status" value="1"/>
</dbReference>
<reference evidence="1 2" key="1">
    <citation type="submission" date="2017-06" db="EMBL/GenBank/DDBJ databases">
        <title>Genome sequencing of cyanobaciteial culture collection at National Institute for Environmental Studies (NIES).</title>
        <authorList>
            <person name="Hirose Y."/>
            <person name="Shimura Y."/>
            <person name="Fujisawa T."/>
            <person name="Nakamura Y."/>
            <person name="Kawachi M."/>
        </authorList>
    </citation>
    <scope>NUCLEOTIDE SEQUENCE [LARGE SCALE GENOMIC DNA]</scope>
    <source>
        <strain evidence="1 2">NIES-37</strain>
    </source>
</reference>
<evidence type="ECO:0000313" key="2">
    <source>
        <dbReference type="Proteomes" id="UP000218785"/>
    </source>
</evidence>
<evidence type="ECO:0008006" key="3">
    <source>
        <dbReference type="Google" id="ProtNLM"/>
    </source>
</evidence>
<dbReference type="InterPro" id="IPR023198">
    <property type="entry name" value="PGP-like_dom2"/>
</dbReference>